<evidence type="ECO:0000256" key="5">
    <source>
        <dbReference type="ARBA" id="ARBA00023125"/>
    </source>
</evidence>
<dbReference type="PROSITE" id="PS50048">
    <property type="entry name" value="ZN2_CY6_FUNGAL_2"/>
    <property type="match status" value="1"/>
</dbReference>
<dbReference type="PANTHER" id="PTHR47782:SF1">
    <property type="entry name" value="PYRIMIDINE PATHWAY REGULATORY PROTEIN 1"/>
    <property type="match status" value="1"/>
</dbReference>
<dbReference type="Pfam" id="PF04082">
    <property type="entry name" value="Fungal_trans"/>
    <property type="match status" value="1"/>
</dbReference>
<dbReference type="InterPro" id="IPR007219">
    <property type="entry name" value="XnlR_reg_dom"/>
</dbReference>
<dbReference type="CDD" id="cd00067">
    <property type="entry name" value="GAL4"/>
    <property type="match status" value="1"/>
</dbReference>
<dbReference type="Gene3D" id="4.10.240.10">
    <property type="entry name" value="Zn(2)-C6 fungal-type DNA-binding domain"/>
    <property type="match status" value="1"/>
</dbReference>
<evidence type="ECO:0000259" key="9">
    <source>
        <dbReference type="PROSITE" id="PS50048"/>
    </source>
</evidence>
<dbReference type="CDD" id="cd14723">
    <property type="entry name" value="ZIP_Ppr1"/>
    <property type="match status" value="1"/>
</dbReference>
<evidence type="ECO:0000256" key="2">
    <source>
        <dbReference type="ARBA" id="ARBA00022723"/>
    </source>
</evidence>
<comment type="subcellular location">
    <subcellularLocation>
        <location evidence="1">Nucleus</location>
    </subcellularLocation>
</comment>
<keyword evidence="8" id="KW-1133">Transmembrane helix</keyword>
<organism evidence="10 11">
    <name type="scientific">Zygosaccharomyces mellis</name>
    <dbReference type="NCBI Taxonomy" id="42258"/>
    <lineage>
        <taxon>Eukaryota</taxon>
        <taxon>Fungi</taxon>
        <taxon>Dikarya</taxon>
        <taxon>Ascomycota</taxon>
        <taxon>Saccharomycotina</taxon>
        <taxon>Saccharomycetes</taxon>
        <taxon>Saccharomycetales</taxon>
        <taxon>Saccharomycetaceae</taxon>
        <taxon>Zygosaccharomyces</taxon>
    </lineage>
</organism>
<keyword evidence="6" id="KW-0804">Transcription</keyword>
<sequence length="854" mass="97441">MKRTIKQMEGEEASRKRPSSVVVGITKSISACKRCRTKKIKCDHEFPSCKKCARINKPCVSLDPATGRDVPRSYVIFLEDRLTAMMNKLRECGVDPEKVQGNIPMTSEDNPCDIGLYEESLRTEHQVPYDNLLAAYLINKGSSMRQGVGIADDEENQANGSCSNAPPKSLVGRSAELDESNKNITAIGSIKNNASNSYLGDSSGIPFAKLVFTAVNFRPDSVEEESDEEVKQRESQYADYSNAEGTSAFEPLWLPPREVAKSFVSQYFTVSNSQLPVLHREYFLKKYFEPIYGSWDLSVSLASDHTRINTSFKLPCDCEEEQDKEPWYDFWKRGYDKEENIVLPYKYQIPYFFLNMVFAIGESTQVLRSDTVRVVSFKRRALQFSKALNFSPNRLESLAGTVLVAIYSLMRPNVPGVWYTMGSALRLTVDLGLHAEKLNRNYDPFTRELRRRLFWCVYSLDRQICSYFGRPFGIPEENITTRYPSVLDDALITTTNDDIVDYSKMKSSMASSKVVALAMFKVRRLQASIVQVLYAPNGEVPRRFSDLGSWRYEIHKSLDNWFRKEVPKTYKKMNSKFNTEFFTLNYWFTKSMLYGLSPKILTLDDYAFDVVYDSTRGSIDVFYKLCHNSKINYTWVTVHILFMASMTYLYSIYYSDRGLRDGRKMAENYSSKFLYVLKSLIGTCEAAKNCYNICKVLSAAMIKLRFNGDKTEEDVTPHYPQVISSNSSPIDVLEGTLEMPKIKPDSFDVPLDQFFYELERVTLQSDPESSRTKISEQASPQFPQVSYLPLEIGGSTDMENNRSVHGKDGQRIIDMVTQITTDSIWNEFFNKASSSNGFIPGDDELNKGADSFSL</sequence>
<dbReference type="GO" id="GO:0045944">
    <property type="term" value="P:positive regulation of transcription by RNA polymerase II"/>
    <property type="evidence" value="ECO:0007669"/>
    <property type="project" value="TreeGrafter"/>
</dbReference>
<dbReference type="SMART" id="SM00906">
    <property type="entry name" value="Fungal_trans"/>
    <property type="match status" value="1"/>
</dbReference>
<feature type="domain" description="Zn(2)-C6 fungal-type" evidence="9">
    <location>
        <begin position="31"/>
        <end position="61"/>
    </location>
</feature>
<dbReference type="SUPFAM" id="SSF57701">
    <property type="entry name" value="Zn2/Cys6 DNA-binding domain"/>
    <property type="match status" value="1"/>
</dbReference>
<keyword evidence="3" id="KW-0862">Zinc</keyword>
<dbReference type="InterPro" id="IPR046347">
    <property type="entry name" value="bZIP_sf"/>
</dbReference>
<keyword evidence="8" id="KW-0472">Membrane</keyword>
<protein>
    <submittedName>
        <fullName evidence="10">Fungal specific transcription factor</fullName>
    </submittedName>
</protein>
<dbReference type="GO" id="GO:0043565">
    <property type="term" value="F:sequence-specific DNA binding"/>
    <property type="evidence" value="ECO:0007669"/>
    <property type="project" value="TreeGrafter"/>
</dbReference>
<keyword evidence="5" id="KW-0238">DNA-binding</keyword>
<keyword evidence="2" id="KW-0479">Metal-binding</keyword>
<keyword evidence="7" id="KW-0539">Nucleus</keyword>
<dbReference type="AlphaFoldDB" id="A0A4C2E8I6"/>
<dbReference type="CDD" id="cd12148">
    <property type="entry name" value="fungal_TF_MHR"/>
    <property type="match status" value="1"/>
</dbReference>
<evidence type="ECO:0000313" key="10">
    <source>
        <dbReference type="EMBL" id="GCE98328.1"/>
    </source>
</evidence>
<keyword evidence="11" id="KW-1185">Reference proteome</keyword>
<dbReference type="PROSITE" id="PS00463">
    <property type="entry name" value="ZN2_CY6_FUNGAL_1"/>
    <property type="match status" value="1"/>
</dbReference>
<dbReference type="EMBL" id="BIMX01000004">
    <property type="protein sequence ID" value="GCE98328.1"/>
    <property type="molecule type" value="Genomic_DNA"/>
</dbReference>
<dbReference type="SUPFAM" id="SSF57959">
    <property type="entry name" value="Leucine zipper domain"/>
    <property type="match status" value="1"/>
</dbReference>
<dbReference type="InterPro" id="IPR052202">
    <property type="entry name" value="Yeast_MetPath_Reg"/>
</dbReference>
<comment type="caution">
    <text evidence="10">The sequence shown here is derived from an EMBL/GenBank/DDBJ whole genome shotgun (WGS) entry which is preliminary data.</text>
</comment>
<dbReference type="Proteomes" id="UP000301737">
    <property type="component" value="Unassembled WGS sequence"/>
</dbReference>
<evidence type="ECO:0000256" key="8">
    <source>
        <dbReference type="SAM" id="Phobius"/>
    </source>
</evidence>
<proteinExistence type="predicted"/>
<evidence type="ECO:0000256" key="1">
    <source>
        <dbReference type="ARBA" id="ARBA00004123"/>
    </source>
</evidence>
<dbReference type="GO" id="GO:0005634">
    <property type="term" value="C:nucleus"/>
    <property type="evidence" value="ECO:0007669"/>
    <property type="project" value="UniProtKB-SubCell"/>
</dbReference>
<evidence type="ECO:0000256" key="4">
    <source>
        <dbReference type="ARBA" id="ARBA00023015"/>
    </source>
</evidence>
<dbReference type="GO" id="GO:0000981">
    <property type="term" value="F:DNA-binding transcription factor activity, RNA polymerase II-specific"/>
    <property type="evidence" value="ECO:0007669"/>
    <property type="project" value="InterPro"/>
</dbReference>
<name>A0A4C2E8I6_9SACH</name>
<keyword evidence="4" id="KW-0805">Transcription regulation</keyword>
<dbReference type="GO" id="GO:0006351">
    <property type="term" value="P:DNA-templated transcription"/>
    <property type="evidence" value="ECO:0007669"/>
    <property type="project" value="InterPro"/>
</dbReference>
<dbReference type="OrthoDB" id="2399539at2759"/>
<reference evidence="10 11" key="1">
    <citation type="submission" date="2019-01" db="EMBL/GenBank/DDBJ databases">
        <title>Draft Genome Sequencing of Zygosaccharomyces mellis Ca-7.</title>
        <authorList>
            <person name="Shiwa Y."/>
            <person name="Kanesaki Y."/>
            <person name="Ishige T."/>
            <person name="Mura K."/>
            <person name="Hori T."/>
            <person name="Tamura T."/>
        </authorList>
    </citation>
    <scope>NUCLEOTIDE SEQUENCE [LARGE SCALE GENOMIC DNA]</scope>
    <source>
        <strain evidence="10 11">Ca-7</strain>
    </source>
</reference>
<keyword evidence="8" id="KW-0812">Transmembrane</keyword>
<accession>A0A4C2E8I6</accession>
<dbReference type="Pfam" id="PF00172">
    <property type="entry name" value="Zn_clus"/>
    <property type="match status" value="1"/>
</dbReference>
<evidence type="ECO:0000256" key="6">
    <source>
        <dbReference type="ARBA" id="ARBA00023163"/>
    </source>
</evidence>
<gene>
    <name evidence="10" type="primary">PPR1</name>
    <name evidence="10" type="ORF">ZYGM_004476</name>
</gene>
<dbReference type="InterPro" id="IPR036864">
    <property type="entry name" value="Zn2-C6_fun-type_DNA-bd_sf"/>
</dbReference>
<evidence type="ECO:0000256" key="3">
    <source>
        <dbReference type="ARBA" id="ARBA00022833"/>
    </source>
</evidence>
<dbReference type="GO" id="GO:0008270">
    <property type="term" value="F:zinc ion binding"/>
    <property type="evidence" value="ECO:0007669"/>
    <property type="project" value="InterPro"/>
</dbReference>
<dbReference type="InterPro" id="IPR001138">
    <property type="entry name" value="Zn2Cys6_DnaBD"/>
</dbReference>
<evidence type="ECO:0000313" key="11">
    <source>
        <dbReference type="Proteomes" id="UP000301737"/>
    </source>
</evidence>
<dbReference type="SMART" id="SM00066">
    <property type="entry name" value="GAL4"/>
    <property type="match status" value="1"/>
</dbReference>
<evidence type="ECO:0000256" key="7">
    <source>
        <dbReference type="ARBA" id="ARBA00023242"/>
    </source>
</evidence>
<dbReference type="PANTHER" id="PTHR47782">
    <property type="entry name" value="ZN(II)2CYS6 TRANSCRIPTION FACTOR (EUROFUNG)-RELATED"/>
    <property type="match status" value="1"/>
</dbReference>
<feature type="transmembrane region" description="Helical" evidence="8">
    <location>
        <begin position="633"/>
        <end position="655"/>
    </location>
</feature>